<evidence type="ECO:0008006" key="4">
    <source>
        <dbReference type="Google" id="ProtNLM"/>
    </source>
</evidence>
<feature type="compositionally biased region" description="Acidic residues" evidence="1">
    <location>
        <begin position="68"/>
        <end position="78"/>
    </location>
</feature>
<evidence type="ECO:0000313" key="3">
    <source>
        <dbReference type="Proteomes" id="UP001218188"/>
    </source>
</evidence>
<feature type="compositionally biased region" description="Low complexity" evidence="1">
    <location>
        <begin position="166"/>
        <end position="183"/>
    </location>
</feature>
<dbReference type="AlphaFoldDB" id="A0AAD6X9C2"/>
<dbReference type="PANTHER" id="PTHR15410">
    <property type="entry name" value="HIRA-INTERACTING PROTEIN 3"/>
    <property type="match status" value="1"/>
</dbReference>
<feature type="compositionally biased region" description="Polar residues" evidence="1">
    <location>
        <begin position="104"/>
        <end position="116"/>
    </location>
</feature>
<feature type="compositionally biased region" description="Basic and acidic residues" evidence="1">
    <location>
        <begin position="209"/>
        <end position="235"/>
    </location>
</feature>
<reference evidence="2" key="1">
    <citation type="submission" date="2023-03" db="EMBL/GenBank/DDBJ databases">
        <title>Massive genome expansion in bonnet fungi (Mycena s.s.) driven by repeated elements and novel gene families across ecological guilds.</title>
        <authorList>
            <consortium name="Lawrence Berkeley National Laboratory"/>
            <person name="Harder C.B."/>
            <person name="Miyauchi S."/>
            <person name="Viragh M."/>
            <person name="Kuo A."/>
            <person name="Thoen E."/>
            <person name="Andreopoulos B."/>
            <person name="Lu D."/>
            <person name="Skrede I."/>
            <person name="Drula E."/>
            <person name="Henrissat B."/>
            <person name="Morin E."/>
            <person name="Kohler A."/>
            <person name="Barry K."/>
            <person name="LaButti K."/>
            <person name="Morin E."/>
            <person name="Salamov A."/>
            <person name="Lipzen A."/>
            <person name="Mereny Z."/>
            <person name="Hegedus B."/>
            <person name="Baldrian P."/>
            <person name="Stursova M."/>
            <person name="Weitz H."/>
            <person name="Taylor A."/>
            <person name="Grigoriev I.V."/>
            <person name="Nagy L.G."/>
            <person name="Martin F."/>
            <person name="Kauserud H."/>
        </authorList>
    </citation>
    <scope>NUCLEOTIDE SEQUENCE</scope>
    <source>
        <strain evidence="2">CBHHK200</strain>
    </source>
</reference>
<feature type="region of interest" description="Disordered" evidence="1">
    <location>
        <begin position="59"/>
        <end position="235"/>
    </location>
</feature>
<evidence type="ECO:0000256" key="1">
    <source>
        <dbReference type="SAM" id="MobiDB-lite"/>
    </source>
</evidence>
<evidence type="ECO:0000313" key="2">
    <source>
        <dbReference type="EMBL" id="KAJ7043958.1"/>
    </source>
</evidence>
<sequence>MPKSKLITPERAARAAKNMVDDARRNGTLADLSLRKIRRALETQFSLPALALDAEEFKEAVKSAVESGSDDEMPEPEIEIPIKTKKRKPEAVLESPPKRKQRKSASSTQFKSSEMVPTSDIEEDPEVKAEDTFTALEKPPVAGPGGGSAKENDGISPKKAPKTKKAASSVLRPSPRPSTSSTPKADSDSELSVLDDEPPKRTKKSKTSKPTDKGDKPKTSRGKKTSELSKDEETIKRLKSLVLACGVRKVWAKVFKDADTPSQQIRMLKEILTGLGMSGRMSLEQAKGIKEKRELAQELEDVQAFAAAATRSKPKPSQENEEDDEEEEEEEELPVKRKPNARRSIMAFLQDQSDDD</sequence>
<accession>A0AAD6X9C2</accession>
<protein>
    <recommendedName>
        <fullName evidence="4">DEK C-terminal domain-containing protein</fullName>
    </recommendedName>
</protein>
<gene>
    <name evidence="2" type="ORF">C8F04DRAFT_1228837</name>
</gene>
<dbReference type="Proteomes" id="UP001218188">
    <property type="component" value="Unassembled WGS sequence"/>
</dbReference>
<name>A0AAD6X9C2_9AGAR</name>
<feature type="compositionally biased region" description="Acidic residues" evidence="1">
    <location>
        <begin position="319"/>
        <end position="332"/>
    </location>
</feature>
<organism evidence="2 3">
    <name type="scientific">Mycena alexandri</name>
    <dbReference type="NCBI Taxonomy" id="1745969"/>
    <lineage>
        <taxon>Eukaryota</taxon>
        <taxon>Fungi</taxon>
        <taxon>Dikarya</taxon>
        <taxon>Basidiomycota</taxon>
        <taxon>Agaricomycotina</taxon>
        <taxon>Agaricomycetes</taxon>
        <taxon>Agaricomycetidae</taxon>
        <taxon>Agaricales</taxon>
        <taxon>Marasmiineae</taxon>
        <taxon>Mycenaceae</taxon>
        <taxon>Mycena</taxon>
    </lineage>
</organism>
<keyword evidence="3" id="KW-1185">Reference proteome</keyword>
<proteinExistence type="predicted"/>
<dbReference type="EMBL" id="JARJCM010000008">
    <property type="protein sequence ID" value="KAJ7043958.1"/>
    <property type="molecule type" value="Genomic_DNA"/>
</dbReference>
<comment type="caution">
    <text evidence="2">The sequence shown here is derived from an EMBL/GenBank/DDBJ whole genome shotgun (WGS) entry which is preliminary data.</text>
</comment>
<dbReference type="PANTHER" id="PTHR15410:SF2">
    <property type="entry name" value="HIRA-INTERACTING PROTEIN 3"/>
    <property type="match status" value="1"/>
</dbReference>
<dbReference type="InterPro" id="IPR037647">
    <property type="entry name" value="HIRIP3"/>
</dbReference>
<dbReference type="GO" id="GO:0005634">
    <property type="term" value="C:nucleus"/>
    <property type="evidence" value="ECO:0007669"/>
    <property type="project" value="TreeGrafter"/>
</dbReference>
<feature type="region of interest" description="Disordered" evidence="1">
    <location>
        <begin position="304"/>
        <end position="343"/>
    </location>
</feature>